<keyword evidence="1" id="KW-0732">Signal</keyword>
<reference evidence="2" key="1">
    <citation type="journal article" date="2007" name="PLoS Biol.">
        <title>Rate of evolution in brain-expressed genes in humans and other primates.</title>
        <authorList>
            <person name="Wang H.-Y."/>
            <person name="Chien H.-C."/>
            <person name="Osada N."/>
            <person name="Hashimoto K."/>
            <person name="Sugano S."/>
            <person name="Gojobori T."/>
            <person name="Chou C.-K."/>
            <person name="Tsai S.-F."/>
            <person name="Wu C.-I."/>
            <person name="Shen C.-K.J."/>
        </authorList>
    </citation>
    <scope>NUCLEOTIDE SEQUENCE</scope>
</reference>
<dbReference type="AlphaFoldDB" id="I7GP82"/>
<name>I7GP82_MACFA</name>
<feature type="chain" id="PRO_5003710024" evidence="1">
    <location>
        <begin position="22"/>
        <end position="124"/>
    </location>
</feature>
<evidence type="ECO:0000256" key="1">
    <source>
        <dbReference type="SAM" id="SignalP"/>
    </source>
</evidence>
<organism evidence="2">
    <name type="scientific">Macaca fascicularis</name>
    <name type="common">Crab-eating macaque</name>
    <name type="synonym">Cynomolgus monkey</name>
    <dbReference type="NCBI Taxonomy" id="9541"/>
    <lineage>
        <taxon>Eukaryota</taxon>
        <taxon>Metazoa</taxon>
        <taxon>Chordata</taxon>
        <taxon>Craniata</taxon>
        <taxon>Vertebrata</taxon>
        <taxon>Euteleostomi</taxon>
        <taxon>Mammalia</taxon>
        <taxon>Eutheria</taxon>
        <taxon>Euarchontoglires</taxon>
        <taxon>Primates</taxon>
        <taxon>Haplorrhini</taxon>
        <taxon>Catarrhini</taxon>
        <taxon>Cercopithecidae</taxon>
        <taxon>Cercopithecinae</taxon>
        <taxon>Macaca</taxon>
    </lineage>
</organism>
<protein>
    <submittedName>
        <fullName evidence="2">Macaca fascicularis brain cDNA clone: QmoA-11087, similar to human folate hydrolase (prostate-specific membrane antigen) 1(FOLH1), mRNA, RefSeq: NM_004476.1</fullName>
    </submittedName>
</protein>
<dbReference type="EMBL" id="AB173911">
    <property type="protein sequence ID" value="BAE90973.1"/>
    <property type="molecule type" value="mRNA"/>
</dbReference>
<keyword evidence="2" id="KW-0378">Hydrolase</keyword>
<evidence type="ECO:0000313" key="2">
    <source>
        <dbReference type="EMBL" id="BAE90973.1"/>
    </source>
</evidence>
<proteinExistence type="evidence at transcript level"/>
<accession>I7GP82</accession>
<sequence length="124" mass="14254">MIAGSSYPLLLAAYACTGCLAERLGKLQFHCSCLNLDFSSLLHWKHKLSQQFLVVSETEKIRSLNCLQHLEIIYIFEIYSWLIHHKNVLNAYSESAEEDRSFMKVEGGSPFCLHFQKILFIPIS</sequence>
<dbReference type="GO" id="GO:0016787">
    <property type="term" value="F:hydrolase activity"/>
    <property type="evidence" value="ECO:0007669"/>
    <property type="project" value="UniProtKB-KW"/>
</dbReference>
<feature type="signal peptide" evidence="1">
    <location>
        <begin position="1"/>
        <end position="21"/>
    </location>
</feature>